<reference evidence="3" key="1">
    <citation type="journal article" date="2019" name="Int. J. Syst. Evol. Microbiol.">
        <title>The Global Catalogue of Microorganisms (GCM) 10K type strain sequencing project: providing services to taxonomists for standard genome sequencing and annotation.</title>
        <authorList>
            <consortium name="The Broad Institute Genomics Platform"/>
            <consortium name="The Broad Institute Genome Sequencing Center for Infectious Disease"/>
            <person name="Wu L."/>
            <person name="Ma J."/>
        </authorList>
    </citation>
    <scope>NUCLEOTIDE SEQUENCE [LARGE SCALE GENOMIC DNA]</scope>
    <source>
        <strain evidence="3">JCM 6833</strain>
    </source>
</reference>
<comment type="caution">
    <text evidence="2">The sequence shown here is derived from an EMBL/GenBank/DDBJ whole genome shotgun (WGS) entry which is preliminary data.</text>
</comment>
<gene>
    <name evidence="2" type="ORF">GCM10010411_88000</name>
</gene>
<proteinExistence type="predicted"/>
<name>A0ABP6D4B8_9ACTN</name>
<dbReference type="Gene3D" id="1.10.260.40">
    <property type="entry name" value="lambda repressor-like DNA-binding domains"/>
    <property type="match status" value="1"/>
</dbReference>
<sequence>MFDEITIGARLKTLRRWRGMTLEEVSGLSGLSKGFLSYVENGKRALDRRSHIAALASALRVSEADIVGGPHLTKDPVQSEPHGAVPAIRRALATNTLTEPGVDRARPLPELVAEVERVEPFHQACDYAKLGEALPALLDELHRHVAEPADEAAFRVALEALVQACTAATFTAKDLGYPDLAHLAAMRAMEAATILEDPAKLGEASFCRIHTMPRAGSWDRTLAAAEKAAEALEPAARDPHSRQVLGMLSLSAALAAAVQHDSDTAAGWLGEARALADRVDDAPDENWMSFSATNVGVWDVAVGVECGLHGGAVLELAKQVDEDKLTGKPGRHAAFLADVGRGLARDRGNRAEAVRWLQRAEKAAPQWIRNNKSVRDAVAVLLSRARAEAGGRELRGMAARMGIPH</sequence>
<dbReference type="Pfam" id="PF13560">
    <property type="entry name" value="HTH_31"/>
    <property type="match status" value="1"/>
</dbReference>
<dbReference type="SMART" id="SM00530">
    <property type="entry name" value="HTH_XRE"/>
    <property type="match status" value="1"/>
</dbReference>
<evidence type="ECO:0000313" key="3">
    <source>
        <dbReference type="Proteomes" id="UP001501509"/>
    </source>
</evidence>
<dbReference type="InterPro" id="IPR001387">
    <property type="entry name" value="Cro/C1-type_HTH"/>
</dbReference>
<dbReference type="Proteomes" id="UP001501509">
    <property type="component" value="Unassembled WGS sequence"/>
</dbReference>
<keyword evidence="3" id="KW-1185">Reference proteome</keyword>
<protein>
    <submittedName>
        <fullName evidence="2">Helix-turn-helix transcriptional regulator</fullName>
    </submittedName>
</protein>
<feature type="domain" description="HTH cro/C1-type" evidence="1">
    <location>
        <begin position="11"/>
        <end position="66"/>
    </location>
</feature>
<dbReference type="RefSeq" id="WP_344548497.1">
    <property type="nucleotide sequence ID" value="NZ_BAAATD010000019.1"/>
</dbReference>
<evidence type="ECO:0000259" key="1">
    <source>
        <dbReference type="PROSITE" id="PS50943"/>
    </source>
</evidence>
<dbReference type="PROSITE" id="PS50943">
    <property type="entry name" value="HTH_CROC1"/>
    <property type="match status" value="1"/>
</dbReference>
<dbReference type="EMBL" id="BAAATD010000019">
    <property type="protein sequence ID" value="GAA2635405.1"/>
    <property type="molecule type" value="Genomic_DNA"/>
</dbReference>
<dbReference type="SUPFAM" id="SSF47413">
    <property type="entry name" value="lambda repressor-like DNA-binding domains"/>
    <property type="match status" value="1"/>
</dbReference>
<accession>A0ABP6D4B8</accession>
<dbReference type="InterPro" id="IPR010982">
    <property type="entry name" value="Lambda_DNA-bd_dom_sf"/>
</dbReference>
<dbReference type="CDD" id="cd00093">
    <property type="entry name" value="HTH_XRE"/>
    <property type="match status" value="1"/>
</dbReference>
<evidence type="ECO:0000313" key="2">
    <source>
        <dbReference type="EMBL" id="GAA2635405.1"/>
    </source>
</evidence>
<organism evidence="2 3">
    <name type="scientific">Actinomadura fulvescens</name>
    <dbReference type="NCBI Taxonomy" id="46160"/>
    <lineage>
        <taxon>Bacteria</taxon>
        <taxon>Bacillati</taxon>
        <taxon>Actinomycetota</taxon>
        <taxon>Actinomycetes</taxon>
        <taxon>Streptosporangiales</taxon>
        <taxon>Thermomonosporaceae</taxon>
        <taxon>Actinomadura</taxon>
    </lineage>
</organism>